<dbReference type="VEuPathDB" id="TriTrypDB:ADEAN_000620000"/>
<dbReference type="PANTHER" id="PTHR22878">
    <property type="entry name" value="DYNEIN HEAVY CHAIN 6, AXONEMAL-LIKE-RELATED"/>
    <property type="match status" value="1"/>
</dbReference>
<dbReference type="InterPro" id="IPR041228">
    <property type="entry name" value="Dynein_C"/>
</dbReference>
<evidence type="ECO:0000313" key="3">
    <source>
        <dbReference type="Proteomes" id="UP000515908"/>
    </source>
</evidence>
<reference evidence="2 3" key="1">
    <citation type="submission" date="2020-08" db="EMBL/GenBank/DDBJ databases">
        <authorList>
            <person name="Newling K."/>
            <person name="Davey J."/>
            <person name="Forrester S."/>
        </authorList>
    </citation>
    <scope>NUCLEOTIDE SEQUENCE [LARGE SCALE GENOMIC DNA]</scope>
    <source>
        <strain evidence="3">Crithidia deanei Carvalho (ATCC PRA-265)</strain>
    </source>
</reference>
<dbReference type="Pfam" id="PF18199">
    <property type="entry name" value="Dynein_C"/>
    <property type="match status" value="1"/>
</dbReference>
<dbReference type="GO" id="GO:0051959">
    <property type="term" value="F:dynein light intermediate chain binding"/>
    <property type="evidence" value="ECO:0007669"/>
    <property type="project" value="InterPro"/>
</dbReference>
<organism evidence="2 3">
    <name type="scientific">Angomonas deanei</name>
    <dbReference type="NCBI Taxonomy" id="59799"/>
    <lineage>
        <taxon>Eukaryota</taxon>
        <taxon>Discoba</taxon>
        <taxon>Euglenozoa</taxon>
        <taxon>Kinetoplastea</taxon>
        <taxon>Metakinetoplastina</taxon>
        <taxon>Trypanosomatida</taxon>
        <taxon>Trypanosomatidae</taxon>
        <taxon>Strigomonadinae</taxon>
        <taxon>Angomonas</taxon>
    </lineage>
</organism>
<feature type="domain" description="Dynein heavy chain C-terminal" evidence="1">
    <location>
        <begin position="23"/>
        <end position="329"/>
    </location>
</feature>
<dbReference type="FunFam" id="3.10.490.20:FF:000009">
    <property type="entry name" value="Dynein heavy chain 4"/>
    <property type="match status" value="1"/>
</dbReference>
<dbReference type="Gene3D" id="1.20.1270.280">
    <property type="match status" value="1"/>
</dbReference>
<dbReference type="InterPro" id="IPR043160">
    <property type="entry name" value="Dynein_C_barrel"/>
</dbReference>
<dbReference type="AlphaFoldDB" id="A0A7G2CGT2"/>
<gene>
    <name evidence="2" type="ORF">ADEAN_000620000</name>
</gene>
<keyword evidence="3" id="KW-1185">Reference proteome</keyword>
<name>A0A7G2CGT2_9TRYP</name>
<dbReference type="EMBL" id="LR877156">
    <property type="protein sequence ID" value="CAD2218709.1"/>
    <property type="molecule type" value="Genomic_DNA"/>
</dbReference>
<dbReference type="GO" id="GO:0007018">
    <property type="term" value="P:microtubule-based movement"/>
    <property type="evidence" value="ECO:0007669"/>
    <property type="project" value="InterPro"/>
</dbReference>
<proteinExistence type="predicted"/>
<dbReference type="InterPro" id="IPR026983">
    <property type="entry name" value="DHC"/>
</dbReference>
<dbReference type="PANTHER" id="PTHR22878:SF68">
    <property type="entry name" value="DYNEIN HEAVY CHAIN 6, AXONEMAL-LIKE"/>
    <property type="match status" value="1"/>
</dbReference>
<dbReference type="Gene3D" id="3.10.490.20">
    <property type="match status" value="1"/>
</dbReference>
<dbReference type="Proteomes" id="UP000515908">
    <property type="component" value="Chromosome 12"/>
</dbReference>
<accession>A0A7G2CGT2</accession>
<dbReference type="GO" id="GO:0045505">
    <property type="term" value="F:dynein intermediate chain binding"/>
    <property type="evidence" value="ECO:0007669"/>
    <property type="project" value="InterPro"/>
</dbReference>
<dbReference type="GO" id="GO:0030286">
    <property type="term" value="C:dynein complex"/>
    <property type="evidence" value="ECO:0007669"/>
    <property type="project" value="InterPro"/>
</dbReference>
<sequence length="333" mass="37486">MSLIDEPEVFGMHENANIRYQLQTSQYVLYTVVSVQPRLVSAAAGGLTPEEEVLQKCKEFEASLPSNITKEEASPHSFTTLENGLPNSMSTVLAHEMVKYNHLLTRIRNTLVDMQKALQGLTVLSADLDSMYSSLLSDEVPQLWRSVSYASLKPLGAWYRDFLERITFIRTWVQKGEPKAFWMSSFFNPSAFMTGMYQAYSRAEGVSVDKLGFKYEVVDIEHNDITEAPSRGCYVYGIFTDSWRWDPTRKVMVDSLPGEPYAVLPVLHFLPEANHKKPSNAHAVPLYRTTIRSGVISSLGASSNYVLSIEIPTEETSDFWLLRGAACVCALER</sequence>
<protein>
    <submittedName>
        <fullName evidence="2">Dynein heavy chain C-terminal domain containing protein, putative</fullName>
    </submittedName>
</protein>
<dbReference type="OrthoDB" id="10251809at2759"/>
<evidence type="ECO:0000313" key="2">
    <source>
        <dbReference type="EMBL" id="CAD2218709.1"/>
    </source>
</evidence>
<evidence type="ECO:0000259" key="1">
    <source>
        <dbReference type="Pfam" id="PF18199"/>
    </source>
</evidence>